<dbReference type="Proteomes" id="UP000005222">
    <property type="component" value="Chromosome B"/>
</dbReference>
<dbReference type="HOGENOM" id="CLU_2590579_0_0_1"/>
<name>G8YT88_PICSO</name>
<sequence>MRQFRSRRSSVSPPHHLRSGISALVVGLLCGFLGDLSTSAGKQYVYSCRAVTMVIFSCALPSQCVQSKRPTHKVALTEKY</sequence>
<proteinExistence type="predicted"/>
<evidence type="ECO:0000313" key="1">
    <source>
        <dbReference type="EMBL" id="CCE73139.1"/>
    </source>
</evidence>
<reference evidence="1 2" key="1">
    <citation type="journal article" date="2012" name="G3 (Bethesda)">
        <title>Pichia sorbitophila, an interspecies yeast hybrid reveals early steps of genome resolution following polyploidization.</title>
        <authorList>
            <person name="Leh Louis V."/>
            <person name="Despons L."/>
            <person name="Friedrich A."/>
            <person name="Martin T."/>
            <person name="Durrens P."/>
            <person name="Casaregola S."/>
            <person name="Neuveglise C."/>
            <person name="Fairhead C."/>
            <person name="Marck C."/>
            <person name="Cruz J.A."/>
            <person name="Straub M.L."/>
            <person name="Kugler V."/>
            <person name="Sacerdot C."/>
            <person name="Uzunov Z."/>
            <person name="Thierry A."/>
            <person name="Weiss S."/>
            <person name="Bleykasten C."/>
            <person name="De Montigny J."/>
            <person name="Jacques N."/>
            <person name="Jung P."/>
            <person name="Lemaire M."/>
            <person name="Mallet S."/>
            <person name="Morel G."/>
            <person name="Richard G.F."/>
            <person name="Sarkar A."/>
            <person name="Savel G."/>
            <person name="Schacherer J."/>
            <person name="Seret M.L."/>
            <person name="Talla E."/>
            <person name="Samson G."/>
            <person name="Jubin C."/>
            <person name="Poulain J."/>
            <person name="Vacherie B."/>
            <person name="Barbe V."/>
            <person name="Pelletier E."/>
            <person name="Sherman D.J."/>
            <person name="Westhof E."/>
            <person name="Weissenbach J."/>
            <person name="Baret P.V."/>
            <person name="Wincker P."/>
            <person name="Gaillardin C."/>
            <person name="Dujon B."/>
            <person name="Souciet J.L."/>
        </authorList>
    </citation>
    <scope>NUCLEOTIDE SEQUENCE [LARGE SCALE GENOMIC DNA]</scope>
    <source>
        <strain evidence="2">ATCC MYA-4447 / BCRC 22081 / CBS 7064 / NBRC 10061 / NRRL Y-12695</strain>
    </source>
</reference>
<protein>
    <submittedName>
        <fullName evidence="1">Piso0_000160 protein</fullName>
    </submittedName>
</protein>
<dbReference type="AlphaFoldDB" id="G8YT88"/>
<keyword evidence="2" id="KW-1185">Reference proteome</keyword>
<accession>G8YT88</accession>
<gene>
    <name evidence="1" type="primary">Piso0_000160</name>
    <name evidence="1" type="ORF">GNLVRS01_PISO0B03411g</name>
</gene>
<evidence type="ECO:0000313" key="2">
    <source>
        <dbReference type="Proteomes" id="UP000005222"/>
    </source>
</evidence>
<organism evidence="1 2">
    <name type="scientific">Pichia sorbitophila (strain ATCC MYA-4447 / BCRC 22081 / CBS 7064 / NBRC 10061 / NRRL Y-12695)</name>
    <name type="common">Hybrid yeast</name>
    <dbReference type="NCBI Taxonomy" id="559304"/>
    <lineage>
        <taxon>Eukaryota</taxon>
        <taxon>Fungi</taxon>
        <taxon>Dikarya</taxon>
        <taxon>Ascomycota</taxon>
        <taxon>Saccharomycotina</taxon>
        <taxon>Pichiomycetes</taxon>
        <taxon>Debaryomycetaceae</taxon>
        <taxon>Millerozyma</taxon>
    </lineage>
</organism>
<dbReference type="EMBL" id="FO082058">
    <property type="protein sequence ID" value="CCE73139.1"/>
    <property type="molecule type" value="Genomic_DNA"/>
</dbReference>
<dbReference type="InParanoid" id="G8YT88"/>